<dbReference type="Pfam" id="PF00392">
    <property type="entry name" value="GntR"/>
    <property type="match status" value="1"/>
</dbReference>
<reference evidence="6" key="1">
    <citation type="submission" date="2019-03" db="EMBL/GenBank/DDBJ databases">
        <authorList>
            <person name="Li J."/>
        </authorList>
    </citation>
    <scope>NUCLEOTIDE SEQUENCE [LARGE SCALE GENOMIC DNA]</scope>
    <source>
        <strain evidence="6">2251</strain>
    </source>
</reference>
<keyword evidence="2" id="KW-0238">DNA-binding</keyword>
<dbReference type="PANTHER" id="PTHR44846">
    <property type="entry name" value="MANNOSYL-D-GLYCERATE TRANSPORT/METABOLISM SYSTEM REPRESSOR MNGR-RELATED"/>
    <property type="match status" value="1"/>
</dbReference>
<dbReference type="EMBL" id="CP038439">
    <property type="protein sequence ID" value="QBX35688.1"/>
    <property type="molecule type" value="Genomic_DNA"/>
</dbReference>
<evidence type="ECO:0000256" key="1">
    <source>
        <dbReference type="ARBA" id="ARBA00023015"/>
    </source>
</evidence>
<dbReference type="CDD" id="cd07377">
    <property type="entry name" value="WHTH_GntR"/>
    <property type="match status" value="1"/>
</dbReference>
<dbReference type="InterPro" id="IPR050679">
    <property type="entry name" value="Bact_HTH_transcr_reg"/>
</dbReference>
<evidence type="ECO:0000256" key="2">
    <source>
        <dbReference type="ARBA" id="ARBA00023125"/>
    </source>
</evidence>
<proteinExistence type="predicted"/>
<dbReference type="SMART" id="SM00345">
    <property type="entry name" value="HTH_GNTR"/>
    <property type="match status" value="1"/>
</dbReference>
<evidence type="ECO:0000313" key="5">
    <source>
        <dbReference type="EMBL" id="QBX35688.1"/>
    </source>
</evidence>
<dbReference type="InterPro" id="IPR011663">
    <property type="entry name" value="UTRA"/>
</dbReference>
<protein>
    <submittedName>
        <fullName evidence="5">GntR family transcriptional regulator</fullName>
    </submittedName>
</protein>
<dbReference type="InterPro" id="IPR036388">
    <property type="entry name" value="WH-like_DNA-bd_sf"/>
</dbReference>
<dbReference type="InterPro" id="IPR036390">
    <property type="entry name" value="WH_DNA-bd_sf"/>
</dbReference>
<dbReference type="PANTHER" id="PTHR44846:SF1">
    <property type="entry name" value="MANNOSYL-D-GLYCERATE TRANSPORT_METABOLISM SYSTEM REPRESSOR MNGR-RELATED"/>
    <property type="match status" value="1"/>
</dbReference>
<evidence type="ECO:0000259" key="4">
    <source>
        <dbReference type="PROSITE" id="PS50949"/>
    </source>
</evidence>
<gene>
    <name evidence="5" type="ORF">E4191_14030</name>
</gene>
<dbReference type="InterPro" id="IPR000524">
    <property type="entry name" value="Tscrpt_reg_HTH_GntR"/>
</dbReference>
<dbReference type="Gene3D" id="1.10.10.10">
    <property type="entry name" value="Winged helix-like DNA-binding domain superfamily/Winged helix DNA-binding domain"/>
    <property type="match status" value="1"/>
</dbReference>
<dbReference type="PROSITE" id="PS50949">
    <property type="entry name" value="HTH_GNTR"/>
    <property type="match status" value="1"/>
</dbReference>
<keyword evidence="3" id="KW-0804">Transcription</keyword>
<dbReference type="GO" id="GO:0003700">
    <property type="term" value="F:DNA-binding transcription factor activity"/>
    <property type="evidence" value="ECO:0007669"/>
    <property type="project" value="InterPro"/>
</dbReference>
<feature type="domain" description="HTH gntR-type" evidence="4">
    <location>
        <begin position="21"/>
        <end position="89"/>
    </location>
</feature>
<dbReference type="GO" id="GO:0003677">
    <property type="term" value="F:DNA binding"/>
    <property type="evidence" value="ECO:0007669"/>
    <property type="project" value="UniProtKB-KW"/>
</dbReference>
<keyword evidence="1" id="KW-0805">Transcription regulation</keyword>
<accession>A0A4P7HN25</accession>
<organism evidence="5 6">
    <name type="scientific">Paracoccus liaowanqingii</name>
    <dbReference type="NCBI Taxonomy" id="2560053"/>
    <lineage>
        <taxon>Bacteria</taxon>
        <taxon>Pseudomonadati</taxon>
        <taxon>Pseudomonadota</taxon>
        <taxon>Alphaproteobacteria</taxon>
        <taxon>Rhodobacterales</taxon>
        <taxon>Paracoccaceae</taxon>
        <taxon>Paracoccus</taxon>
    </lineage>
</organism>
<dbReference type="Gene3D" id="3.40.1410.10">
    <property type="entry name" value="Chorismate lyase-like"/>
    <property type="match status" value="1"/>
</dbReference>
<dbReference type="KEGG" id="plia:E4191_14030"/>
<dbReference type="Proteomes" id="UP000296374">
    <property type="component" value="Chromosome"/>
</dbReference>
<evidence type="ECO:0000256" key="3">
    <source>
        <dbReference type="ARBA" id="ARBA00023163"/>
    </source>
</evidence>
<dbReference type="InterPro" id="IPR028978">
    <property type="entry name" value="Chorismate_lyase_/UTRA_dom_sf"/>
</dbReference>
<dbReference type="SUPFAM" id="SSF46785">
    <property type="entry name" value="Winged helix' DNA-binding domain"/>
    <property type="match status" value="1"/>
</dbReference>
<dbReference type="AlphaFoldDB" id="A0A4P7HN25"/>
<dbReference type="GO" id="GO:0045892">
    <property type="term" value="P:negative regulation of DNA-templated transcription"/>
    <property type="evidence" value="ECO:0007669"/>
    <property type="project" value="TreeGrafter"/>
</dbReference>
<sequence>MVHQFRRGIVAEPGEHRSDALPIHLQIAEMMIRDIAAGRLVDGQRLPPEREMAAAHATTVRTLRKALAEMEEQGLLERRQGSGNYVRAGGPTRAVYSMFRLEHAVGGGGLPRARILSVDRLPKDADQPVYGSSDHGTRFRRLRFLDDVPIAVEEIWLDAGAGAVPPEMVQDSLYLTYKRALKLWITRAEDRVGLGIVPDWAPPAFAPPPGQVTAFIRRLSWAQGARAVEFSRTWYDTERALYVQRLI</sequence>
<dbReference type="SUPFAM" id="SSF64288">
    <property type="entry name" value="Chorismate lyase-like"/>
    <property type="match status" value="1"/>
</dbReference>
<evidence type="ECO:0000313" key="6">
    <source>
        <dbReference type="Proteomes" id="UP000296374"/>
    </source>
</evidence>
<dbReference type="Pfam" id="PF07702">
    <property type="entry name" value="UTRA"/>
    <property type="match status" value="1"/>
</dbReference>
<name>A0A4P7HN25_9RHOB</name>
<dbReference type="SMART" id="SM00866">
    <property type="entry name" value="UTRA"/>
    <property type="match status" value="1"/>
</dbReference>